<accession>A0ABP0LC56</accession>
<reference evidence="2 3" key="1">
    <citation type="submission" date="2024-02" db="EMBL/GenBank/DDBJ databases">
        <authorList>
            <person name="Chen Y."/>
            <person name="Shah S."/>
            <person name="Dougan E. K."/>
            <person name="Thang M."/>
            <person name="Chan C."/>
        </authorList>
    </citation>
    <scope>NUCLEOTIDE SEQUENCE [LARGE SCALE GENOMIC DNA]</scope>
</reference>
<proteinExistence type="predicted"/>
<comment type="caution">
    <text evidence="2">The sequence shown here is derived from an EMBL/GenBank/DDBJ whole genome shotgun (WGS) entry which is preliminary data.</text>
</comment>
<feature type="chain" id="PRO_5046695188" evidence="1">
    <location>
        <begin position="17"/>
        <end position="649"/>
    </location>
</feature>
<sequence>MLKGLLVFLLLFNSLGKNLFSYLSCDGHEAWRSFRGDLQSLRAGAFATADALLVEYFTSVDIGNFVAVLTEPQLTRHLQRPQDCVYGVVTALYVRGQELRRQGHVEAAIADWQMALQFLGKELGLDFLESTEWPLRSAQILFALAEAKAIVQSWPEIPMRERWNAVDPFSILVDPFWSNCVQVNPAQKLKERKPNVVLYGYHPVLVEPVSALSEVLQLHWFGVSDRDCAFFKMCNKKSTEKPVPARLRFKIYESDVDLNEVEDAYRIFWEAEMRLGLRADLIICMELRDAFFLWKITEVAMIYYPAIIFMQDEAMNDYSADVLIQQFEELRSQDVLRFGGLQTGTVAMVAQSPYLAASLEYHTGQKLPSVRPLARYVEVKYQPNSSSILVLCARTRLMMSHSCRGLFREGQRMVPRGTLQVRLPPGDQDVVHGFTFEEVSHFRATVLIPWNIAVTTFYELYAMNMPLFVPDALWLARLWPKQMTSYGRSHPNLHQRFRPNNEHPTPYPSLDSLEDDFQTMLYWARRALTELLEFAWCGNRWSLSNLGSQKTVIICIPRSHMYGIYSSHISLKMHGLGHCTDGWPSMSARGYAFLEMPGVQSFTSIPQLLLKMTDVDFQSISEKMTEETHKASQEVIPFWAALINELVAK</sequence>
<evidence type="ECO:0000313" key="2">
    <source>
        <dbReference type="EMBL" id="CAK9036751.1"/>
    </source>
</evidence>
<evidence type="ECO:0000256" key="1">
    <source>
        <dbReference type="SAM" id="SignalP"/>
    </source>
</evidence>
<evidence type="ECO:0000313" key="3">
    <source>
        <dbReference type="Proteomes" id="UP001642484"/>
    </source>
</evidence>
<gene>
    <name evidence="2" type="ORF">CCMP2556_LOCUS20410</name>
</gene>
<dbReference type="EMBL" id="CAXAMN010011958">
    <property type="protein sequence ID" value="CAK9036751.1"/>
    <property type="molecule type" value="Genomic_DNA"/>
</dbReference>
<dbReference type="Proteomes" id="UP001642484">
    <property type="component" value="Unassembled WGS sequence"/>
</dbReference>
<organism evidence="2 3">
    <name type="scientific">Durusdinium trenchii</name>
    <dbReference type="NCBI Taxonomy" id="1381693"/>
    <lineage>
        <taxon>Eukaryota</taxon>
        <taxon>Sar</taxon>
        <taxon>Alveolata</taxon>
        <taxon>Dinophyceae</taxon>
        <taxon>Suessiales</taxon>
        <taxon>Symbiodiniaceae</taxon>
        <taxon>Durusdinium</taxon>
    </lineage>
</organism>
<keyword evidence="3" id="KW-1185">Reference proteome</keyword>
<keyword evidence="1" id="KW-0732">Signal</keyword>
<protein>
    <submittedName>
        <fullName evidence="2">Uncharacterized protein</fullName>
    </submittedName>
</protein>
<feature type="signal peptide" evidence="1">
    <location>
        <begin position="1"/>
        <end position="16"/>
    </location>
</feature>
<name>A0ABP0LC56_9DINO</name>